<dbReference type="PANTHER" id="PTHR36424:SF1">
    <property type="entry name" value="LOW AFFINITY K(+) TRANSPORTER 1-RELATED"/>
    <property type="match status" value="1"/>
</dbReference>
<sequence>MLKFFAFHKDTTEDITQNFKLFKDLDLSLYKNKSRKTQTHYIINVWGVTILRVVMLLFDIYTCIKLLAFNTWSNEYIPPFVPFRISKWLFSACIFVSILVMACEFVAGIRIYRTENISFSFMNNWTNTFRCLRDYRVYCLFEKITPSGVFQRMAFFTYFELKSSFKLLFADSPRQIINGLTLWSVLFTRGSTSEMNLGDLESLQGVGQRMRWIAKNNHEEAVILSFMFSSFLIWVFFFLKLTVAVVLSLKIHHKLVYEWRFTDLKGYVCITISYNIDYLTEKYRFKQFYSQVSPHSSDEFSIDSIGEDGDLKSMGLYDSEEMSRISFLKTPDTLNTLPSYYYQIDDKKSREMGAPYCWEFSVPAKTYKKQGIVSP</sequence>
<keyword evidence="1" id="KW-0812">Transmembrane</keyword>
<dbReference type="HOGENOM" id="CLU_036942_2_0_1"/>
<organism evidence="2 3">
    <name type="scientific">Huiozyma naganishii (strain ATCC MYA-139 / BCRC 22969 / CBS 8797 / KCTC 17520 / NBRC 10181 / NCYC 3082 / Yp74L-3)</name>
    <name type="common">Yeast</name>
    <name type="synonym">Kazachstania naganishii</name>
    <dbReference type="NCBI Taxonomy" id="1071383"/>
    <lineage>
        <taxon>Eukaryota</taxon>
        <taxon>Fungi</taxon>
        <taxon>Dikarya</taxon>
        <taxon>Ascomycota</taxon>
        <taxon>Saccharomycotina</taxon>
        <taxon>Saccharomycetes</taxon>
        <taxon>Saccharomycetales</taxon>
        <taxon>Saccharomycetaceae</taxon>
        <taxon>Huiozyma</taxon>
    </lineage>
</organism>
<name>J7S7Q0_HUIN7</name>
<keyword evidence="3" id="KW-1185">Reference proteome</keyword>
<accession>J7S7Q0</accession>
<reference evidence="2 3" key="1">
    <citation type="journal article" date="2011" name="Proc. Natl. Acad. Sci. U.S.A.">
        <title>Evolutionary erosion of yeast sex chromosomes by mating-type switching accidents.</title>
        <authorList>
            <person name="Gordon J.L."/>
            <person name="Armisen D."/>
            <person name="Proux-Wera E."/>
            <person name="Oheigeartaigh S.S."/>
            <person name="Byrne K.P."/>
            <person name="Wolfe K.H."/>
        </authorList>
    </citation>
    <scope>NUCLEOTIDE SEQUENCE [LARGE SCALE GENOMIC DNA]</scope>
    <source>
        <strain evidence="3">ATCC MYA-139 / BCRC 22969 / CBS 8797 / CCRC 22969 / KCTC 17520 / NBRC 10181 / NCYC 3082</strain>
    </source>
</reference>
<evidence type="ECO:0000313" key="3">
    <source>
        <dbReference type="Proteomes" id="UP000006310"/>
    </source>
</evidence>
<dbReference type="GO" id="GO:0043332">
    <property type="term" value="C:mating projection tip"/>
    <property type="evidence" value="ECO:0007669"/>
    <property type="project" value="EnsemblFungi"/>
</dbReference>
<dbReference type="EMBL" id="HE978320">
    <property type="protein sequence ID" value="CCK71094.1"/>
    <property type="molecule type" value="Genomic_DNA"/>
</dbReference>
<feature type="transmembrane region" description="Helical" evidence="1">
    <location>
        <begin position="221"/>
        <end position="247"/>
    </location>
</feature>
<dbReference type="InterPro" id="IPR031606">
    <property type="entry name" value="Kch1/2"/>
</dbReference>
<dbReference type="eggNOG" id="ENOG502QVFG">
    <property type="taxonomic scope" value="Eukaryota"/>
</dbReference>
<dbReference type="RefSeq" id="XP_022465340.1">
    <property type="nucleotide sequence ID" value="XM_022608889.1"/>
</dbReference>
<proteinExistence type="predicted"/>
<protein>
    <submittedName>
        <fullName evidence="2">Uncharacterized protein</fullName>
    </submittedName>
</protein>
<evidence type="ECO:0000313" key="2">
    <source>
        <dbReference type="EMBL" id="CCK71094.1"/>
    </source>
</evidence>
<dbReference type="GO" id="GO:0005886">
    <property type="term" value="C:plasma membrane"/>
    <property type="evidence" value="ECO:0007669"/>
    <property type="project" value="EnsemblFungi"/>
</dbReference>
<dbReference type="GeneID" id="34526818"/>
<keyword evidence="1" id="KW-0472">Membrane</keyword>
<dbReference type="Proteomes" id="UP000006310">
    <property type="component" value="Chromosome 7"/>
</dbReference>
<keyword evidence="1" id="KW-1133">Transmembrane helix</keyword>
<gene>
    <name evidence="2" type="primary">KNAG0G00370</name>
    <name evidence="2" type="ordered locus">KNAG_0G00370</name>
</gene>
<dbReference type="OMA" id="FFELKNC"/>
<dbReference type="GO" id="GO:0005934">
    <property type="term" value="C:cellular bud tip"/>
    <property type="evidence" value="ECO:0007669"/>
    <property type="project" value="EnsemblFungi"/>
</dbReference>
<dbReference type="PANTHER" id="PTHR36424">
    <property type="entry name" value="PHEROMONE-REGULATED MEMBRANE PROTEIN 6"/>
    <property type="match status" value="1"/>
</dbReference>
<feature type="transmembrane region" description="Helical" evidence="1">
    <location>
        <begin position="41"/>
        <end position="68"/>
    </location>
</feature>
<dbReference type="GO" id="GO:0015079">
    <property type="term" value="F:potassium ion transmembrane transporter activity"/>
    <property type="evidence" value="ECO:0007669"/>
    <property type="project" value="EnsemblFungi"/>
</dbReference>
<dbReference type="Pfam" id="PF16944">
    <property type="entry name" value="KCH"/>
    <property type="match status" value="1"/>
</dbReference>
<dbReference type="AlphaFoldDB" id="J7S7Q0"/>
<feature type="transmembrane region" description="Helical" evidence="1">
    <location>
        <begin position="88"/>
        <end position="112"/>
    </location>
</feature>
<evidence type="ECO:0000256" key="1">
    <source>
        <dbReference type="SAM" id="Phobius"/>
    </source>
</evidence>
<dbReference type="KEGG" id="kng:KNAG_0G00370"/>
<reference evidence="3" key="2">
    <citation type="submission" date="2012-08" db="EMBL/GenBank/DDBJ databases">
        <title>Genome sequence of Kazachstania naganishii.</title>
        <authorList>
            <person name="Gordon J.L."/>
            <person name="Armisen D."/>
            <person name="Proux-Wera E."/>
            <person name="OhEigeartaigh S.S."/>
            <person name="Byrne K.P."/>
            <person name="Wolfe K.H."/>
        </authorList>
    </citation>
    <scope>NUCLEOTIDE SEQUENCE [LARGE SCALE GENOMIC DNA]</scope>
    <source>
        <strain evidence="3">ATCC MYA-139 / BCRC 22969 / CBS 8797 / CCRC 22969 / KCTC 17520 / NBRC 10181 / NCYC 3082</strain>
    </source>
</reference>
<dbReference type="OrthoDB" id="2128042at2759"/>